<evidence type="ECO:0000256" key="1">
    <source>
        <dbReference type="ARBA" id="ARBA00023015"/>
    </source>
</evidence>
<evidence type="ECO:0000259" key="5">
    <source>
        <dbReference type="PROSITE" id="PS51063"/>
    </source>
</evidence>
<keyword evidence="3" id="KW-0804">Transcription</keyword>
<sequence length="222" mass="24033">MSQSSDSGFLAGASPQLREVMASFARPRDLSEGEELFAQGDKGDALYAVIEGMLEISIISADGRKLCLDVMREGAIVGEIALFDPGPRTATVTALSASIVWGIRNADIMAALRDTPALGADMLALAGRRMRWMGQQLSEQVFLTMPARLARKILYLTATSGGSEPQLHMSQMELAEFVGASREAVARTLALWKREEIIVPERRGLRILDRPALTGIAAFPKT</sequence>
<reference evidence="7" key="1">
    <citation type="journal article" date="2019" name="Int. J. Syst. Evol. Microbiol.">
        <title>The Global Catalogue of Microorganisms (GCM) 10K type strain sequencing project: providing services to taxonomists for standard genome sequencing and annotation.</title>
        <authorList>
            <consortium name="The Broad Institute Genomics Platform"/>
            <consortium name="The Broad Institute Genome Sequencing Center for Infectious Disease"/>
            <person name="Wu L."/>
            <person name="Ma J."/>
        </authorList>
    </citation>
    <scope>NUCLEOTIDE SEQUENCE [LARGE SCALE GENOMIC DNA]</scope>
    <source>
        <strain evidence="7">TISTR 2562</strain>
    </source>
</reference>
<gene>
    <name evidence="6" type="ORF">ACFSUD_01765</name>
</gene>
<keyword evidence="2" id="KW-0238">DNA-binding</keyword>
<dbReference type="SMART" id="SM00100">
    <property type="entry name" value="cNMP"/>
    <property type="match status" value="1"/>
</dbReference>
<evidence type="ECO:0000256" key="3">
    <source>
        <dbReference type="ARBA" id="ARBA00023163"/>
    </source>
</evidence>
<evidence type="ECO:0000313" key="7">
    <source>
        <dbReference type="Proteomes" id="UP001597474"/>
    </source>
</evidence>
<dbReference type="Gene3D" id="2.60.120.10">
    <property type="entry name" value="Jelly Rolls"/>
    <property type="match status" value="1"/>
</dbReference>
<feature type="domain" description="HTH crp-type" evidence="5">
    <location>
        <begin position="143"/>
        <end position="211"/>
    </location>
</feature>
<organism evidence="6 7">
    <name type="scientific">Sulfitobacter aestuarii</name>
    <dbReference type="NCBI Taxonomy" id="2161676"/>
    <lineage>
        <taxon>Bacteria</taxon>
        <taxon>Pseudomonadati</taxon>
        <taxon>Pseudomonadota</taxon>
        <taxon>Alphaproteobacteria</taxon>
        <taxon>Rhodobacterales</taxon>
        <taxon>Roseobacteraceae</taxon>
        <taxon>Sulfitobacter</taxon>
    </lineage>
</organism>
<accession>A0ABW5TXC6</accession>
<evidence type="ECO:0000256" key="2">
    <source>
        <dbReference type="ARBA" id="ARBA00023125"/>
    </source>
</evidence>
<dbReference type="InterPro" id="IPR000595">
    <property type="entry name" value="cNMP-bd_dom"/>
</dbReference>
<dbReference type="SUPFAM" id="SSF46785">
    <property type="entry name" value="Winged helix' DNA-binding domain"/>
    <property type="match status" value="1"/>
</dbReference>
<dbReference type="Pfam" id="PF13545">
    <property type="entry name" value="HTH_Crp_2"/>
    <property type="match status" value="1"/>
</dbReference>
<dbReference type="InterPro" id="IPR018490">
    <property type="entry name" value="cNMP-bd_dom_sf"/>
</dbReference>
<protein>
    <submittedName>
        <fullName evidence="6">Crp/Fnr family transcriptional regulator</fullName>
    </submittedName>
</protein>
<dbReference type="PROSITE" id="PS51063">
    <property type="entry name" value="HTH_CRP_2"/>
    <property type="match status" value="1"/>
</dbReference>
<name>A0ABW5TXC6_9RHOB</name>
<evidence type="ECO:0000259" key="4">
    <source>
        <dbReference type="PROSITE" id="PS50042"/>
    </source>
</evidence>
<dbReference type="SMART" id="SM00419">
    <property type="entry name" value="HTH_CRP"/>
    <property type="match status" value="1"/>
</dbReference>
<dbReference type="PANTHER" id="PTHR24567">
    <property type="entry name" value="CRP FAMILY TRANSCRIPTIONAL REGULATORY PROTEIN"/>
    <property type="match status" value="1"/>
</dbReference>
<dbReference type="PROSITE" id="PS00889">
    <property type="entry name" value="CNMP_BINDING_2"/>
    <property type="match status" value="1"/>
</dbReference>
<proteinExistence type="predicted"/>
<keyword evidence="7" id="KW-1185">Reference proteome</keyword>
<dbReference type="PANTHER" id="PTHR24567:SF74">
    <property type="entry name" value="HTH-TYPE TRANSCRIPTIONAL REGULATOR ARCR"/>
    <property type="match status" value="1"/>
</dbReference>
<dbReference type="PROSITE" id="PS50042">
    <property type="entry name" value="CNMP_BINDING_3"/>
    <property type="match status" value="1"/>
</dbReference>
<dbReference type="SUPFAM" id="SSF51206">
    <property type="entry name" value="cAMP-binding domain-like"/>
    <property type="match status" value="1"/>
</dbReference>
<dbReference type="Pfam" id="PF00027">
    <property type="entry name" value="cNMP_binding"/>
    <property type="match status" value="1"/>
</dbReference>
<dbReference type="PRINTS" id="PR00103">
    <property type="entry name" value="CAMPKINASE"/>
</dbReference>
<dbReference type="InterPro" id="IPR036390">
    <property type="entry name" value="WH_DNA-bd_sf"/>
</dbReference>
<dbReference type="InterPro" id="IPR018488">
    <property type="entry name" value="cNMP-bd_CS"/>
</dbReference>
<dbReference type="EMBL" id="JBHUMP010000001">
    <property type="protein sequence ID" value="MFD2738287.1"/>
    <property type="molecule type" value="Genomic_DNA"/>
</dbReference>
<feature type="domain" description="Cyclic nucleotide-binding" evidence="4">
    <location>
        <begin position="9"/>
        <end position="103"/>
    </location>
</feature>
<dbReference type="InterPro" id="IPR012318">
    <property type="entry name" value="HTH_CRP"/>
</dbReference>
<comment type="caution">
    <text evidence="6">The sequence shown here is derived from an EMBL/GenBank/DDBJ whole genome shotgun (WGS) entry which is preliminary data.</text>
</comment>
<dbReference type="InterPro" id="IPR036388">
    <property type="entry name" value="WH-like_DNA-bd_sf"/>
</dbReference>
<keyword evidence="1" id="KW-0805">Transcription regulation</keyword>
<dbReference type="Gene3D" id="1.10.10.10">
    <property type="entry name" value="Winged helix-like DNA-binding domain superfamily/Winged helix DNA-binding domain"/>
    <property type="match status" value="1"/>
</dbReference>
<evidence type="ECO:0000313" key="6">
    <source>
        <dbReference type="EMBL" id="MFD2738287.1"/>
    </source>
</evidence>
<dbReference type="CDD" id="cd00038">
    <property type="entry name" value="CAP_ED"/>
    <property type="match status" value="1"/>
</dbReference>
<dbReference type="Proteomes" id="UP001597474">
    <property type="component" value="Unassembled WGS sequence"/>
</dbReference>
<dbReference type="InterPro" id="IPR050397">
    <property type="entry name" value="Env_Response_Regulators"/>
</dbReference>
<dbReference type="RefSeq" id="WP_386370863.1">
    <property type="nucleotide sequence ID" value="NZ_JBHUMP010000001.1"/>
</dbReference>
<dbReference type="InterPro" id="IPR014710">
    <property type="entry name" value="RmlC-like_jellyroll"/>
</dbReference>